<sequence length="496" mass="55301">MAILKILFQRGTPFVLRLMAFTNVFACSFLIVMTLLTAFMCYFVIVPSVYNNELTVTSHRCAILYLFLNVCGNFLWCVFTDTSTSYAKRKTTRKKREISSLRNLSKAPNVNKSCASDKNTLDGASDTKDNSSKGANDTSPTRRSKSNQNRTTSSSVSLILYHKTSVHSDKNDVNALETDSNKASPKADSATSDISKSSRNDALKHSRTNVPKSSSIKTPKGARTSAPKTSGADEPERSHECKLCEKRILRRDHHCFFMTVCVGYHNHKHFIFFCLYMMAGALYGVILTVKFLHVMFNIRFWGPQTFLFLIYQVLDDIFSKKLIPTPFFCLLLFELYVCLSVGLMAAGFLYWHLAITCDGQTTHEATAGDTRYRQKLTSNLRDVFGQFWPLLFLLPLPLPQDGDGWRYSAAAAGPNTRGKTKSAGSESKESKAAISAKKNNPGSKEDKGENCASRTLDENETVESAVAKPGTATCNNSVRERQKGNSRLGKARMRKT</sequence>
<organism evidence="10 11">
    <name type="scientific">Littorina saxatilis</name>
    <dbReference type="NCBI Taxonomy" id="31220"/>
    <lineage>
        <taxon>Eukaryota</taxon>
        <taxon>Metazoa</taxon>
        <taxon>Spiralia</taxon>
        <taxon>Lophotrochozoa</taxon>
        <taxon>Mollusca</taxon>
        <taxon>Gastropoda</taxon>
        <taxon>Caenogastropoda</taxon>
        <taxon>Littorinimorpha</taxon>
        <taxon>Littorinoidea</taxon>
        <taxon>Littorinidae</taxon>
        <taxon>Littorina</taxon>
    </lineage>
</organism>
<dbReference type="PANTHER" id="PTHR12246">
    <property type="entry name" value="PALMITOYLTRANSFERASE ZDHHC16"/>
    <property type="match status" value="1"/>
</dbReference>
<feature type="domain" description="Palmitoyltransferase DHHC" evidence="9">
    <location>
        <begin position="231"/>
        <end position="366"/>
    </location>
</feature>
<dbReference type="GO" id="GO:0016020">
    <property type="term" value="C:membrane"/>
    <property type="evidence" value="ECO:0007669"/>
    <property type="project" value="UniProtKB-SubCell"/>
</dbReference>
<accession>A0AAN9BF69</accession>
<evidence type="ECO:0000259" key="9">
    <source>
        <dbReference type="Pfam" id="PF01529"/>
    </source>
</evidence>
<dbReference type="AlphaFoldDB" id="A0AAN9BF69"/>
<evidence type="ECO:0000256" key="4">
    <source>
        <dbReference type="ARBA" id="ARBA00022989"/>
    </source>
</evidence>
<dbReference type="Pfam" id="PF01529">
    <property type="entry name" value="DHHC"/>
    <property type="match status" value="1"/>
</dbReference>
<dbReference type="EC" id="2.3.1.225" evidence="7"/>
<feature type="region of interest" description="Disordered" evidence="8">
    <location>
        <begin position="109"/>
        <end position="156"/>
    </location>
</feature>
<feature type="region of interest" description="Disordered" evidence="8">
    <location>
        <begin position="409"/>
        <end position="496"/>
    </location>
</feature>
<evidence type="ECO:0000313" key="11">
    <source>
        <dbReference type="Proteomes" id="UP001374579"/>
    </source>
</evidence>
<dbReference type="InterPro" id="IPR039859">
    <property type="entry name" value="PFA4/ZDH16/20/ERF2-like"/>
</dbReference>
<feature type="transmembrane region" description="Helical" evidence="7">
    <location>
        <begin position="62"/>
        <end position="87"/>
    </location>
</feature>
<feature type="compositionally biased region" description="Polar residues" evidence="8">
    <location>
        <begin position="132"/>
        <end position="156"/>
    </location>
</feature>
<dbReference type="Proteomes" id="UP001374579">
    <property type="component" value="Unassembled WGS sequence"/>
</dbReference>
<feature type="compositionally biased region" description="Polar residues" evidence="8">
    <location>
        <begin position="177"/>
        <end position="195"/>
    </location>
</feature>
<dbReference type="GO" id="GO:0019706">
    <property type="term" value="F:protein-cysteine S-palmitoyltransferase activity"/>
    <property type="evidence" value="ECO:0007669"/>
    <property type="project" value="UniProtKB-EC"/>
</dbReference>
<name>A0AAN9BF69_9CAEN</name>
<feature type="compositionally biased region" description="Polar residues" evidence="8">
    <location>
        <begin position="208"/>
        <end position="217"/>
    </location>
</feature>
<evidence type="ECO:0000256" key="6">
    <source>
        <dbReference type="ARBA" id="ARBA00023315"/>
    </source>
</evidence>
<comment type="similarity">
    <text evidence="7">Belongs to the DHHC palmitoyltransferase family.</text>
</comment>
<evidence type="ECO:0000256" key="8">
    <source>
        <dbReference type="SAM" id="MobiDB-lite"/>
    </source>
</evidence>
<evidence type="ECO:0000256" key="5">
    <source>
        <dbReference type="ARBA" id="ARBA00023136"/>
    </source>
</evidence>
<feature type="transmembrane region" description="Helical" evidence="7">
    <location>
        <begin position="326"/>
        <end position="351"/>
    </location>
</feature>
<protein>
    <recommendedName>
        <fullName evidence="7">Palmitoyltransferase</fullName>
        <ecNumber evidence="7">2.3.1.225</ecNumber>
    </recommendedName>
</protein>
<comment type="subcellular location">
    <subcellularLocation>
        <location evidence="1">Membrane</location>
        <topology evidence="1">Multi-pass membrane protein</topology>
    </subcellularLocation>
</comment>
<reference evidence="10 11" key="1">
    <citation type="submission" date="2024-02" db="EMBL/GenBank/DDBJ databases">
        <title>Chromosome-scale genome assembly of the rough periwinkle Littorina saxatilis.</title>
        <authorList>
            <person name="De Jode A."/>
            <person name="Faria R."/>
            <person name="Formenti G."/>
            <person name="Sims Y."/>
            <person name="Smith T.P."/>
            <person name="Tracey A."/>
            <person name="Wood J.M.D."/>
            <person name="Zagrodzka Z.B."/>
            <person name="Johannesson K."/>
            <person name="Butlin R.K."/>
            <person name="Leder E.H."/>
        </authorList>
    </citation>
    <scope>NUCLEOTIDE SEQUENCE [LARGE SCALE GENOMIC DNA]</scope>
    <source>
        <strain evidence="10">Snail1</strain>
        <tissue evidence="10">Muscle</tissue>
    </source>
</reference>
<evidence type="ECO:0000256" key="7">
    <source>
        <dbReference type="RuleBase" id="RU079119"/>
    </source>
</evidence>
<keyword evidence="4 7" id="KW-1133">Transmembrane helix</keyword>
<feature type="transmembrane region" description="Helical" evidence="7">
    <location>
        <begin position="21"/>
        <end position="50"/>
    </location>
</feature>
<feature type="region of interest" description="Disordered" evidence="8">
    <location>
        <begin position="170"/>
        <end position="236"/>
    </location>
</feature>
<evidence type="ECO:0000256" key="2">
    <source>
        <dbReference type="ARBA" id="ARBA00022679"/>
    </source>
</evidence>
<dbReference type="PROSITE" id="PS50216">
    <property type="entry name" value="DHHC"/>
    <property type="match status" value="1"/>
</dbReference>
<keyword evidence="2 7" id="KW-0808">Transferase</keyword>
<dbReference type="EMBL" id="JBAMIC010000008">
    <property type="protein sequence ID" value="KAK7104001.1"/>
    <property type="molecule type" value="Genomic_DNA"/>
</dbReference>
<evidence type="ECO:0000313" key="10">
    <source>
        <dbReference type="EMBL" id="KAK7104001.1"/>
    </source>
</evidence>
<gene>
    <name evidence="10" type="ORF">V1264_018780</name>
</gene>
<evidence type="ECO:0000256" key="1">
    <source>
        <dbReference type="ARBA" id="ARBA00004141"/>
    </source>
</evidence>
<keyword evidence="3 7" id="KW-0812">Transmembrane</keyword>
<keyword evidence="5 7" id="KW-0472">Membrane</keyword>
<dbReference type="InterPro" id="IPR001594">
    <property type="entry name" value="Palmitoyltrfase_DHHC"/>
</dbReference>
<proteinExistence type="inferred from homology"/>
<keyword evidence="6 7" id="KW-0012">Acyltransferase</keyword>
<feature type="compositionally biased region" description="Polar residues" evidence="8">
    <location>
        <begin position="109"/>
        <end position="118"/>
    </location>
</feature>
<keyword evidence="11" id="KW-1185">Reference proteome</keyword>
<comment type="caution">
    <text evidence="10">The sequence shown here is derived from an EMBL/GenBank/DDBJ whole genome shotgun (WGS) entry which is preliminary data.</text>
</comment>
<comment type="catalytic activity">
    <reaction evidence="7">
        <text>L-cysteinyl-[protein] + hexadecanoyl-CoA = S-hexadecanoyl-L-cysteinyl-[protein] + CoA</text>
        <dbReference type="Rhea" id="RHEA:36683"/>
        <dbReference type="Rhea" id="RHEA-COMP:10131"/>
        <dbReference type="Rhea" id="RHEA-COMP:11032"/>
        <dbReference type="ChEBI" id="CHEBI:29950"/>
        <dbReference type="ChEBI" id="CHEBI:57287"/>
        <dbReference type="ChEBI" id="CHEBI:57379"/>
        <dbReference type="ChEBI" id="CHEBI:74151"/>
        <dbReference type="EC" id="2.3.1.225"/>
    </reaction>
</comment>
<comment type="domain">
    <text evidence="7">The DHHC domain is required for palmitoyltransferase activity.</text>
</comment>
<feature type="transmembrane region" description="Helical" evidence="7">
    <location>
        <begin position="270"/>
        <end position="292"/>
    </location>
</feature>
<evidence type="ECO:0000256" key="3">
    <source>
        <dbReference type="ARBA" id="ARBA00022692"/>
    </source>
</evidence>